<sequence length="150" mass="17228">MNGLKWYIVPLVLLLGLSVRAQENEGKNMLDNMQIDIKSVSMNGKKDTLTIDLFLISYQLDQREFKLNTYATQVVDTKGQQHLYASMKMGRVTINIADRQNYLHYLFEENVPVPLTIQYAAWAGKKPKKLLLVFEDSAEIGKFITQEVDL</sequence>
<proteinExistence type="predicted"/>
<evidence type="ECO:0000313" key="2">
    <source>
        <dbReference type="Proteomes" id="UP000294752"/>
    </source>
</evidence>
<evidence type="ECO:0000313" key="1">
    <source>
        <dbReference type="EMBL" id="TDS14627.1"/>
    </source>
</evidence>
<name>A0A4R7D2I5_9SPHI</name>
<gene>
    <name evidence="1" type="ORF">B0I21_103122</name>
</gene>
<comment type="caution">
    <text evidence="1">The sequence shown here is derived from an EMBL/GenBank/DDBJ whole genome shotgun (WGS) entry which is preliminary data.</text>
</comment>
<dbReference type="EMBL" id="SNZV01000003">
    <property type="protein sequence ID" value="TDS14627.1"/>
    <property type="molecule type" value="Genomic_DNA"/>
</dbReference>
<dbReference type="RefSeq" id="WP_133639682.1">
    <property type="nucleotide sequence ID" value="NZ_SNZV01000003.1"/>
</dbReference>
<dbReference type="Proteomes" id="UP000294752">
    <property type="component" value="Unassembled WGS sequence"/>
</dbReference>
<reference evidence="1 2" key="1">
    <citation type="submission" date="2019-03" db="EMBL/GenBank/DDBJ databases">
        <title>Genomic Encyclopedia of Type Strains, Phase III (KMG-III): the genomes of soil and plant-associated and newly described type strains.</title>
        <authorList>
            <person name="Whitman W."/>
        </authorList>
    </citation>
    <scope>NUCLEOTIDE SEQUENCE [LARGE SCALE GENOMIC DNA]</scope>
    <source>
        <strain evidence="1 2">CGMCC 1.12801</strain>
    </source>
</reference>
<organism evidence="1 2">
    <name type="scientific">Sphingobacterium paludis</name>
    <dbReference type="NCBI Taxonomy" id="1476465"/>
    <lineage>
        <taxon>Bacteria</taxon>
        <taxon>Pseudomonadati</taxon>
        <taxon>Bacteroidota</taxon>
        <taxon>Sphingobacteriia</taxon>
        <taxon>Sphingobacteriales</taxon>
        <taxon>Sphingobacteriaceae</taxon>
        <taxon>Sphingobacterium</taxon>
    </lineage>
</organism>
<protein>
    <submittedName>
        <fullName evidence="1">Uncharacterized protein</fullName>
    </submittedName>
</protein>
<accession>A0A4R7D2I5</accession>
<dbReference type="OrthoDB" id="713534at2"/>
<keyword evidence="2" id="KW-1185">Reference proteome</keyword>
<dbReference type="AlphaFoldDB" id="A0A4R7D2I5"/>